<protein>
    <submittedName>
        <fullName evidence="2">Secondary thiamine-phosphate synthase enzyme YjbQ</fullName>
    </submittedName>
</protein>
<comment type="similarity">
    <text evidence="1">Belongs to the UPF0047 family.</text>
</comment>
<comment type="caution">
    <text evidence="2">The sequence shown here is derived from an EMBL/GenBank/DDBJ whole genome shotgun (WGS) entry which is preliminary data.</text>
</comment>
<dbReference type="SUPFAM" id="SSF111038">
    <property type="entry name" value="YjbQ-like"/>
    <property type="match status" value="1"/>
</dbReference>
<name>A0ABT0KQ59_9GAMM</name>
<evidence type="ECO:0000313" key="3">
    <source>
        <dbReference type="Proteomes" id="UP001202134"/>
    </source>
</evidence>
<dbReference type="InterPro" id="IPR001602">
    <property type="entry name" value="UPF0047_YjbQ-like"/>
</dbReference>
<gene>
    <name evidence="2" type="ORF">L2737_11730</name>
</gene>
<evidence type="ECO:0000256" key="1">
    <source>
        <dbReference type="ARBA" id="ARBA00005534"/>
    </source>
</evidence>
<keyword evidence="3" id="KW-1185">Reference proteome</keyword>
<dbReference type="Pfam" id="PF01894">
    <property type="entry name" value="YjbQ"/>
    <property type="match status" value="1"/>
</dbReference>
<dbReference type="Gene3D" id="2.60.120.460">
    <property type="entry name" value="YjbQ-like"/>
    <property type="match status" value="1"/>
</dbReference>
<dbReference type="EMBL" id="JAKIKU010000005">
    <property type="protein sequence ID" value="MCL1045996.1"/>
    <property type="molecule type" value="Genomic_DNA"/>
</dbReference>
<proteinExistence type="inferred from homology"/>
<dbReference type="NCBIfam" id="TIGR00149">
    <property type="entry name" value="TIGR00149_YjbQ"/>
    <property type="match status" value="1"/>
</dbReference>
<dbReference type="PANTHER" id="PTHR30615:SF8">
    <property type="entry name" value="UPF0047 PROTEIN C4A8.02C"/>
    <property type="match status" value="1"/>
</dbReference>
<dbReference type="PANTHER" id="PTHR30615">
    <property type="entry name" value="UNCHARACTERIZED PROTEIN YJBQ-RELATED"/>
    <property type="match status" value="1"/>
</dbReference>
<accession>A0ABT0KQ59</accession>
<dbReference type="RefSeq" id="WP_248955819.1">
    <property type="nucleotide sequence ID" value="NZ_JAKIKU010000005.1"/>
</dbReference>
<dbReference type="Proteomes" id="UP001202134">
    <property type="component" value="Unassembled WGS sequence"/>
</dbReference>
<organism evidence="2 3">
    <name type="scientific">Shewanella electrodiphila</name>
    <dbReference type="NCBI Taxonomy" id="934143"/>
    <lineage>
        <taxon>Bacteria</taxon>
        <taxon>Pseudomonadati</taxon>
        <taxon>Pseudomonadota</taxon>
        <taxon>Gammaproteobacteria</taxon>
        <taxon>Alteromonadales</taxon>
        <taxon>Shewanellaceae</taxon>
        <taxon>Shewanella</taxon>
    </lineage>
</organism>
<dbReference type="InterPro" id="IPR035917">
    <property type="entry name" value="YjbQ-like_sf"/>
</dbReference>
<evidence type="ECO:0000313" key="2">
    <source>
        <dbReference type="EMBL" id="MCL1045996.1"/>
    </source>
</evidence>
<dbReference type="PIRSF" id="PIRSF004681">
    <property type="entry name" value="UCP004681"/>
    <property type="match status" value="1"/>
</dbReference>
<reference evidence="2 3" key="1">
    <citation type="submission" date="2022-01" db="EMBL/GenBank/DDBJ databases">
        <title>Whole genome-based taxonomy of the Shewanellaceae.</title>
        <authorList>
            <person name="Martin-Rodriguez A.J."/>
        </authorList>
    </citation>
    <scope>NUCLEOTIDE SEQUENCE [LARGE SCALE GENOMIC DNA]</scope>
    <source>
        <strain evidence="2 3">DSM 24955</strain>
    </source>
</reference>
<sequence length="139" mass="15688">MWFQKQITLTAKPRGFHLVTDEILKQIPELSNFSIGLMHVFLQHTSASITINENADPSVRQDFESYFNITAAENEPYYVHTYEGSDDMPAHLKSSLLGCELSIPISDGQLAVGMWQGIYLGEHRNHGGQRHMVITIQGE</sequence>